<keyword evidence="2" id="KW-1185">Reference proteome</keyword>
<gene>
    <name evidence="1" type="ORF">SAMN05421766_10220</name>
</gene>
<evidence type="ECO:0000313" key="1">
    <source>
        <dbReference type="EMBL" id="SIS46513.1"/>
    </source>
</evidence>
<dbReference type="EMBL" id="FTOB01000002">
    <property type="protein sequence ID" value="SIS46513.1"/>
    <property type="molecule type" value="Genomic_DNA"/>
</dbReference>
<comment type="caution">
    <text evidence="1">The sequence shown here is derived from an EMBL/GenBank/DDBJ whole genome shotgun (WGS) entry which is preliminary data.</text>
</comment>
<evidence type="ECO:0000313" key="2">
    <source>
        <dbReference type="Proteomes" id="UP000185728"/>
    </source>
</evidence>
<proteinExistence type="predicted"/>
<evidence type="ECO:0008006" key="3">
    <source>
        <dbReference type="Google" id="ProtNLM"/>
    </source>
</evidence>
<reference evidence="1 2" key="1">
    <citation type="submission" date="2017-01" db="EMBL/GenBank/DDBJ databases">
        <authorList>
            <person name="Varghese N."/>
            <person name="Submissions S."/>
        </authorList>
    </citation>
    <scope>NUCLEOTIDE SEQUENCE [LARGE SCALE GENOMIC DNA]</scope>
    <source>
        <strain evidence="1 2">DSM 2061</strain>
    </source>
</reference>
<sequence>MNENSEFSHSYNQHSMPIKSYLAHPIAGRKDELLAALKGFDQCEVLPAENQNILALVTDTLNDKEDEILKEKIEALSSLKLLALVSGFNTPQ</sequence>
<organism evidence="1 2">
    <name type="scientific">Zobellia uliginosa</name>
    <dbReference type="NCBI Taxonomy" id="143224"/>
    <lineage>
        <taxon>Bacteria</taxon>
        <taxon>Pseudomonadati</taxon>
        <taxon>Bacteroidota</taxon>
        <taxon>Flavobacteriia</taxon>
        <taxon>Flavobacteriales</taxon>
        <taxon>Flavobacteriaceae</taxon>
        <taxon>Zobellia</taxon>
    </lineage>
</organism>
<dbReference type="Proteomes" id="UP000185728">
    <property type="component" value="Unassembled WGS sequence"/>
</dbReference>
<name>A0ABY1KKT5_9FLAO</name>
<protein>
    <recommendedName>
        <fullName evidence="3">Transcriptional regulator</fullName>
    </recommendedName>
</protein>
<accession>A0ABY1KKT5</accession>